<organism evidence="10">
    <name type="scientific">freshwater metagenome</name>
    <dbReference type="NCBI Taxonomy" id="449393"/>
    <lineage>
        <taxon>unclassified sequences</taxon>
        <taxon>metagenomes</taxon>
        <taxon>ecological metagenomes</taxon>
    </lineage>
</organism>
<dbReference type="EC" id="2.1.1.63" evidence="3"/>
<dbReference type="Pfam" id="PF01035">
    <property type="entry name" value="DNA_binding_1"/>
    <property type="match status" value="1"/>
</dbReference>
<keyword evidence="7" id="KW-0234">DNA repair</keyword>
<evidence type="ECO:0000256" key="8">
    <source>
        <dbReference type="ARBA" id="ARBA00049348"/>
    </source>
</evidence>
<feature type="domain" description="Methylated-DNA-[protein]-cysteine S-methyltransferase DNA binding" evidence="9">
    <location>
        <begin position="83"/>
        <end position="162"/>
    </location>
</feature>
<evidence type="ECO:0000313" key="11">
    <source>
        <dbReference type="EMBL" id="CAB4676402.1"/>
    </source>
</evidence>
<evidence type="ECO:0000256" key="3">
    <source>
        <dbReference type="ARBA" id="ARBA00011918"/>
    </source>
</evidence>
<gene>
    <name evidence="11" type="ORF">UFOPK2355_00383</name>
    <name evidence="12" type="ORF">UFOPK2886_00585</name>
    <name evidence="13" type="ORF">UFOPK3295_00813</name>
    <name evidence="14" type="ORF">UFOPK3797_00202</name>
    <name evidence="10" type="ORF">UFOPK4028_00309</name>
</gene>
<dbReference type="CDD" id="cd06445">
    <property type="entry name" value="ATase"/>
    <property type="match status" value="1"/>
</dbReference>
<evidence type="ECO:0000256" key="4">
    <source>
        <dbReference type="ARBA" id="ARBA00022603"/>
    </source>
</evidence>
<evidence type="ECO:0000313" key="14">
    <source>
        <dbReference type="EMBL" id="CAB4945800.1"/>
    </source>
</evidence>
<dbReference type="InterPro" id="IPR036217">
    <property type="entry name" value="MethylDNA_cys_MeTrfase_DNAb"/>
</dbReference>
<keyword evidence="5" id="KW-0808">Transferase</keyword>
<dbReference type="PROSITE" id="PS00374">
    <property type="entry name" value="MGMT"/>
    <property type="match status" value="1"/>
</dbReference>
<dbReference type="PANTHER" id="PTHR10815:SF13">
    <property type="entry name" value="METHYLATED-DNA--PROTEIN-CYSTEINE METHYLTRANSFERASE"/>
    <property type="match status" value="1"/>
</dbReference>
<evidence type="ECO:0000313" key="10">
    <source>
        <dbReference type="EMBL" id="CAB4332766.1"/>
    </source>
</evidence>
<dbReference type="EMBL" id="CAEZXF010000075">
    <property type="protein sequence ID" value="CAB4676402.1"/>
    <property type="molecule type" value="Genomic_DNA"/>
</dbReference>
<dbReference type="InterPro" id="IPR001497">
    <property type="entry name" value="MethylDNA_cys_MeTrfase_AS"/>
</dbReference>
<comment type="similarity">
    <text evidence="2">Belongs to the MGMT family.</text>
</comment>
<dbReference type="SUPFAM" id="SSF46767">
    <property type="entry name" value="Methylated DNA-protein cysteine methyltransferase, C-terminal domain"/>
    <property type="match status" value="1"/>
</dbReference>
<dbReference type="FunFam" id="1.10.10.10:FF:000214">
    <property type="entry name" value="Methylated-DNA--protein-cysteine methyltransferase"/>
    <property type="match status" value="1"/>
</dbReference>
<evidence type="ECO:0000256" key="1">
    <source>
        <dbReference type="ARBA" id="ARBA00001286"/>
    </source>
</evidence>
<proteinExistence type="inferred from homology"/>
<dbReference type="PANTHER" id="PTHR10815">
    <property type="entry name" value="METHYLATED-DNA--PROTEIN-CYSTEINE METHYLTRANSFERASE"/>
    <property type="match status" value="1"/>
</dbReference>
<dbReference type="GO" id="GO:0003908">
    <property type="term" value="F:methylated-DNA-[protein]-cysteine S-methyltransferase activity"/>
    <property type="evidence" value="ECO:0007669"/>
    <property type="project" value="UniProtKB-EC"/>
</dbReference>
<dbReference type="EMBL" id="CAEZZO010000074">
    <property type="protein sequence ID" value="CAB4767705.1"/>
    <property type="molecule type" value="Genomic_DNA"/>
</dbReference>
<dbReference type="EMBL" id="CAFBNN010000013">
    <property type="protein sequence ID" value="CAB4945800.1"/>
    <property type="molecule type" value="Genomic_DNA"/>
</dbReference>
<keyword evidence="4" id="KW-0489">Methyltransferase</keyword>
<dbReference type="InterPro" id="IPR014048">
    <property type="entry name" value="MethylDNA_cys_MeTrfase_DNA-bd"/>
</dbReference>
<evidence type="ECO:0000256" key="5">
    <source>
        <dbReference type="ARBA" id="ARBA00022679"/>
    </source>
</evidence>
<dbReference type="EMBL" id="CAFBLG010000082">
    <property type="protein sequence ID" value="CAB4868914.1"/>
    <property type="molecule type" value="Genomic_DNA"/>
</dbReference>
<accession>A0A6J5YTB8</accession>
<dbReference type="AlphaFoldDB" id="A0A6J5YTB8"/>
<evidence type="ECO:0000259" key="9">
    <source>
        <dbReference type="Pfam" id="PF01035"/>
    </source>
</evidence>
<evidence type="ECO:0000256" key="2">
    <source>
        <dbReference type="ARBA" id="ARBA00008711"/>
    </source>
</evidence>
<evidence type="ECO:0000256" key="6">
    <source>
        <dbReference type="ARBA" id="ARBA00022763"/>
    </source>
</evidence>
<dbReference type="GO" id="GO:0006281">
    <property type="term" value="P:DNA repair"/>
    <property type="evidence" value="ECO:0007669"/>
    <property type="project" value="UniProtKB-KW"/>
</dbReference>
<dbReference type="GO" id="GO:0032259">
    <property type="term" value="P:methylation"/>
    <property type="evidence" value="ECO:0007669"/>
    <property type="project" value="UniProtKB-KW"/>
</dbReference>
<sequence length="163" mass="17483">MLVSTNLKTPVGVLSLIAEEDILLAAGFKGIDNLVVRLADEDAKQQIKKSLSIPIISDLVADYFEGDFNSLNGIKVRQPGAKFSQDVWKALRKIPVGKTLSYAELAKRAGSEAAIRAAGTACGNNLIAPIVPCHRIIKSGGAIGNYGYGVKIKEWLLRHEGVL</sequence>
<dbReference type="InterPro" id="IPR036388">
    <property type="entry name" value="WH-like_DNA-bd_sf"/>
</dbReference>
<comment type="catalytic activity">
    <reaction evidence="8">
        <text>a 6-O-methyl-2'-deoxyguanosine in DNA + L-cysteinyl-[protein] = S-methyl-L-cysteinyl-[protein] + a 2'-deoxyguanosine in DNA</text>
        <dbReference type="Rhea" id="RHEA:24000"/>
        <dbReference type="Rhea" id="RHEA-COMP:10131"/>
        <dbReference type="Rhea" id="RHEA-COMP:10132"/>
        <dbReference type="Rhea" id="RHEA-COMP:11367"/>
        <dbReference type="Rhea" id="RHEA-COMP:11368"/>
        <dbReference type="ChEBI" id="CHEBI:29950"/>
        <dbReference type="ChEBI" id="CHEBI:82612"/>
        <dbReference type="ChEBI" id="CHEBI:85445"/>
        <dbReference type="ChEBI" id="CHEBI:85448"/>
        <dbReference type="EC" id="2.1.1.63"/>
    </reaction>
</comment>
<name>A0A6J5YTB8_9ZZZZ</name>
<evidence type="ECO:0000256" key="7">
    <source>
        <dbReference type="ARBA" id="ARBA00023204"/>
    </source>
</evidence>
<keyword evidence="6" id="KW-0227">DNA damage</keyword>
<evidence type="ECO:0000313" key="12">
    <source>
        <dbReference type="EMBL" id="CAB4767705.1"/>
    </source>
</evidence>
<protein>
    <recommendedName>
        <fullName evidence="3">methylated-DNA--[protein]-cysteine S-methyltransferase</fullName>
        <ecNumber evidence="3">2.1.1.63</ecNumber>
    </recommendedName>
</protein>
<dbReference type="NCBIfam" id="TIGR00589">
    <property type="entry name" value="ogt"/>
    <property type="match status" value="1"/>
</dbReference>
<comment type="catalytic activity">
    <reaction evidence="1">
        <text>a 4-O-methyl-thymidine in DNA + L-cysteinyl-[protein] = a thymidine in DNA + S-methyl-L-cysteinyl-[protein]</text>
        <dbReference type="Rhea" id="RHEA:53428"/>
        <dbReference type="Rhea" id="RHEA-COMP:10131"/>
        <dbReference type="Rhea" id="RHEA-COMP:10132"/>
        <dbReference type="Rhea" id="RHEA-COMP:13555"/>
        <dbReference type="Rhea" id="RHEA-COMP:13556"/>
        <dbReference type="ChEBI" id="CHEBI:29950"/>
        <dbReference type="ChEBI" id="CHEBI:82612"/>
        <dbReference type="ChEBI" id="CHEBI:137386"/>
        <dbReference type="ChEBI" id="CHEBI:137387"/>
        <dbReference type="EC" id="2.1.1.63"/>
    </reaction>
</comment>
<reference evidence="10" key="1">
    <citation type="submission" date="2020-05" db="EMBL/GenBank/DDBJ databases">
        <authorList>
            <person name="Chiriac C."/>
            <person name="Salcher M."/>
            <person name="Ghai R."/>
            <person name="Kavagutti S V."/>
        </authorList>
    </citation>
    <scope>NUCLEOTIDE SEQUENCE</scope>
</reference>
<dbReference type="Gene3D" id="1.10.10.10">
    <property type="entry name" value="Winged helix-like DNA-binding domain superfamily/Winged helix DNA-binding domain"/>
    <property type="match status" value="1"/>
</dbReference>
<dbReference type="EMBL" id="CAESAC010000025">
    <property type="protein sequence ID" value="CAB4332766.1"/>
    <property type="molecule type" value="Genomic_DNA"/>
</dbReference>
<evidence type="ECO:0000313" key="13">
    <source>
        <dbReference type="EMBL" id="CAB4868914.1"/>
    </source>
</evidence>